<reference evidence="2" key="1">
    <citation type="submission" date="2021-12" db="EMBL/GenBank/DDBJ databases">
        <authorList>
            <person name="Zaccaron A."/>
            <person name="Stergiopoulos I."/>
        </authorList>
    </citation>
    <scope>NUCLEOTIDE SEQUENCE</scope>
    <source>
        <strain evidence="2">Race5_Kim</strain>
    </source>
</reference>
<dbReference type="EMBL" id="CP090171">
    <property type="protein sequence ID" value="UJO22274.1"/>
    <property type="molecule type" value="Genomic_DNA"/>
</dbReference>
<evidence type="ECO:0000313" key="2">
    <source>
        <dbReference type="EMBL" id="UJO22274.1"/>
    </source>
</evidence>
<proteinExistence type="predicted"/>
<protein>
    <submittedName>
        <fullName evidence="2">Uncharacterized protein</fullName>
    </submittedName>
</protein>
<dbReference type="KEGG" id="ffu:CLAFUR5_09462"/>
<keyword evidence="3" id="KW-1185">Reference proteome</keyword>
<organism evidence="2 3">
    <name type="scientific">Passalora fulva</name>
    <name type="common">Tomato leaf mold</name>
    <name type="synonym">Cladosporium fulvum</name>
    <dbReference type="NCBI Taxonomy" id="5499"/>
    <lineage>
        <taxon>Eukaryota</taxon>
        <taxon>Fungi</taxon>
        <taxon>Dikarya</taxon>
        <taxon>Ascomycota</taxon>
        <taxon>Pezizomycotina</taxon>
        <taxon>Dothideomycetes</taxon>
        <taxon>Dothideomycetidae</taxon>
        <taxon>Mycosphaerellales</taxon>
        <taxon>Mycosphaerellaceae</taxon>
        <taxon>Fulvia</taxon>
    </lineage>
</organism>
<dbReference type="OMA" id="ISPTFMI"/>
<evidence type="ECO:0000256" key="1">
    <source>
        <dbReference type="SAM" id="MobiDB-lite"/>
    </source>
</evidence>
<evidence type="ECO:0000313" key="3">
    <source>
        <dbReference type="Proteomes" id="UP000756132"/>
    </source>
</evidence>
<dbReference type="GeneID" id="71989340"/>
<accession>A0A9Q8PGN9</accession>
<name>A0A9Q8PGN9_PASFU</name>
<dbReference type="AlphaFoldDB" id="A0A9Q8PGN9"/>
<dbReference type="RefSeq" id="XP_047766640.1">
    <property type="nucleotide sequence ID" value="XM_047908610.1"/>
</dbReference>
<sequence>MPTAVQKSRTSRDKMKPPAARKPALCATHSALYQQPQNMKALPPLPLAKLFSDAGLGKSDAWQLRAPKKVDPVLTLSYEERLHFSQQVKDPRRITSEHPAVDDPKVRFLKTDLESTAPSVISPTFMIGLPCGELIEAAHVYHDDRIKKQRDSVTE</sequence>
<dbReference type="Proteomes" id="UP000756132">
    <property type="component" value="Chromosome 9"/>
</dbReference>
<reference evidence="2" key="2">
    <citation type="journal article" date="2022" name="Microb. Genom.">
        <title>A chromosome-scale genome assembly of the tomato pathogen Cladosporium fulvum reveals a compartmentalized genome architecture and the presence of a dispensable chromosome.</title>
        <authorList>
            <person name="Zaccaron A.Z."/>
            <person name="Chen L.H."/>
            <person name="Samaras A."/>
            <person name="Stergiopoulos I."/>
        </authorList>
    </citation>
    <scope>NUCLEOTIDE SEQUENCE</scope>
    <source>
        <strain evidence="2">Race5_Kim</strain>
    </source>
</reference>
<feature type="region of interest" description="Disordered" evidence="1">
    <location>
        <begin position="1"/>
        <end position="22"/>
    </location>
</feature>
<dbReference type="OrthoDB" id="10513010at2759"/>
<gene>
    <name evidence="2" type="ORF">CLAFUR5_09462</name>
</gene>